<gene>
    <name evidence="1" type="ORF">LSTR_LSTR010214</name>
</gene>
<organism evidence="1 2">
    <name type="scientific">Laodelphax striatellus</name>
    <name type="common">Small brown planthopper</name>
    <name type="synonym">Delphax striatella</name>
    <dbReference type="NCBI Taxonomy" id="195883"/>
    <lineage>
        <taxon>Eukaryota</taxon>
        <taxon>Metazoa</taxon>
        <taxon>Ecdysozoa</taxon>
        <taxon>Arthropoda</taxon>
        <taxon>Hexapoda</taxon>
        <taxon>Insecta</taxon>
        <taxon>Pterygota</taxon>
        <taxon>Neoptera</taxon>
        <taxon>Paraneoptera</taxon>
        <taxon>Hemiptera</taxon>
        <taxon>Auchenorrhyncha</taxon>
        <taxon>Fulgoroidea</taxon>
        <taxon>Delphacidae</taxon>
        <taxon>Criomorphinae</taxon>
        <taxon>Laodelphax</taxon>
    </lineage>
</organism>
<comment type="caution">
    <text evidence="1">The sequence shown here is derived from an EMBL/GenBank/DDBJ whole genome shotgun (WGS) entry which is preliminary data.</text>
</comment>
<dbReference type="Proteomes" id="UP000291343">
    <property type="component" value="Unassembled WGS sequence"/>
</dbReference>
<accession>A0A482WPT6</accession>
<reference evidence="1 2" key="1">
    <citation type="journal article" date="2017" name="Gigascience">
        <title>Genome sequence of the small brown planthopper, Laodelphax striatellus.</title>
        <authorList>
            <person name="Zhu J."/>
            <person name="Jiang F."/>
            <person name="Wang X."/>
            <person name="Yang P."/>
            <person name="Bao Y."/>
            <person name="Zhao W."/>
            <person name="Wang W."/>
            <person name="Lu H."/>
            <person name="Wang Q."/>
            <person name="Cui N."/>
            <person name="Li J."/>
            <person name="Chen X."/>
            <person name="Luo L."/>
            <person name="Yu J."/>
            <person name="Kang L."/>
            <person name="Cui F."/>
        </authorList>
    </citation>
    <scope>NUCLEOTIDE SEQUENCE [LARGE SCALE GENOMIC DNA]</scope>
    <source>
        <strain evidence="1">Lst14</strain>
    </source>
</reference>
<proteinExistence type="predicted"/>
<dbReference type="InParanoid" id="A0A482WPT6"/>
<keyword evidence="2" id="KW-1185">Reference proteome</keyword>
<evidence type="ECO:0000313" key="1">
    <source>
        <dbReference type="EMBL" id="RZF35523.1"/>
    </source>
</evidence>
<dbReference type="EMBL" id="QKKF02028090">
    <property type="protein sequence ID" value="RZF35523.1"/>
    <property type="molecule type" value="Genomic_DNA"/>
</dbReference>
<name>A0A482WPT6_LAOST</name>
<sequence>MGENVTKVPIEEVQNLGESVTEALKITQQGPETERDLYNYKSVLDLKYFGKYAQFLSHHIS</sequence>
<dbReference type="AlphaFoldDB" id="A0A482WPT6"/>
<dbReference type="SMR" id="A0A482WPT6"/>
<evidence type="ECO:0000313" key="2">
    <source>
        <dbReference type="Proteomes" id="UP000291343"/>
    </source>
</evidence>
<protein>
    <submittedName>
        <fullName evidence="1">Uncharacterized protein</fullName>
    </submittedName>
</protein>